<dbReference type="SUPFAM" id="SSF82607">
    <property type="entry name" value="YbaB-like"/>
    <property type="match status" value="1"/>
</dbReference>
<dbReference type="EMBL" id="MAYW01000144">
    <property type="protein sequence ID" value="ODS31101.1"/>
    <property type="molecule type" value="Genomic_DNA"/>
</dbReference>
<dbReference type="GO" id="GO:0005829">
    <property type="term" value="C:cytosol"/>
    <property type="evidence" value="ECO:0007669"/>
    <property type="project" value="TreeGrafter"/>
</dbReference>
<gene>
    <name evidence="3" type="ORF">SCARUB_03784</name>
</gene>
<dbReference type="Proteomes" id="UP000094056">
    <property type="component" value="Unassembled WGS sequence"/>
</dbReference>
<comment type="caution">
    <text evidence="3">The sequence shown here is derived from an EMBL/GenBank/DDBJ whole genome shotgun (WGS) entry which is preliminary data.</text>
</comment>
<dbReference type="GO" id="GO:0003677">
    <property type="term" value="F:DNA binding"/>
    <property type="evidence" value="ECO:0007669"/>
    <property type="project" value="UniProtKB-UniRule"/>
</dbReference>
<keyword evidence="1 2" id="KW-0238">DNA-binding</keyword>
<comment type="subcellular location">
    <subcellularLocation>
        <location evidence="2">Cytoplasm</location>
        <location evidence="2">Nucleoid</location>
    </subcellularLocation>
</comment>
<keyword evidence="2" id="KW-0963">Cytoplasm</keyword>
<evidence type="ECO:0000313" key="3">
    <source>
        <dbReference type="EMBL" id="ODS31101.1"/>
    </source>
</evidence>
<organism evidence="3 4">
    <name type="scientific">Candidatus Scalindua rubra</name>
    <dbReference type="NCBI Taxonomy" id="1872076"/>
    <lineage>
        <taxon>Bacteria</taxon>
        <taxon>Pseudomonadati</taxon>
        <taxon>Planctomycetota</taxon>
        <taxon>Candidatus Brocadiia</taxon>
        <taxon>Candidatus Brocadiales</taxon>
        <taxon>Candidatus Scalinduaceae</taxon>
        <taxon>Candidatus Scalindua</taxon>
    </lineage>
</organism>
<dbReference type="PATRIC" id="fig|1872076.5.peg.4515"/>
<name>A0A1E3X678_9BACT</name>
<accession>A0A1E3X678</accession>
<dbReference type="NCBIfam" id="TIGR00103">
    <property type="entry name" value="DNA_YbaB_EbfC"/>
    <property type="match status" value="1"/>
</dbReference>
<comment type="subunit">
    <text evidence="2">Homodimer.</text>
</comment>
<evidence type="ECO:0000256" key="2">
    <source>
        <dbReference type="HAMAP-Rule" id="MF_00274"/>
    </source>
</evidence>
<sequence length="114" mass="12543">MKGFGNLGNMMKQMQKQAVGMQKKIEEVQESLKERVIEASSGGGMVTVHVNGRQELLSIKIDPEVVDPNDVQMLEDLVLAAVTQGLKKSQEMYQEEMNKLTGGLNIPGLSNLLQ</sequence>
<dbReference type="AlphaFoldDB" id="A0A1E3X678"/>
<dbReference type="HAMAP" id="MF_00274">
    <property type="entry name" value="DNA_YbaB_EbfC"/>
    <property type="match status" value="1"/>
</dbReference>
<comment type="similarity">
    <text evidence="2">Belongs to the YbaB/EbfC family.</text>
</comment>
<dbReference type="PIRSF" id="PIRSF004555">
    <property type="entry name" value="UCP004555"/>
    <property type="match status" value="1"/>
</dbReference>
<dbReference type="PANTHER" id="PTHR33449:SF1">
    <property type="entry name" value="NUCLEOID-ASSOCIATED PROTEIN YBAB"/>
    <property type="match status" value="1"/>
</dbReference>
<comment type="function">
    <text evidence="2">Binds to DNA and alters its conformation. May be involved in regulation of gene expression, nucleoid organization and DNA protection.</text>
</comment>
<dbReference type="InterPro" id="IPR004401">
    <property type="entry name" value="YbaB/EbfC"/>
</dbReference>
<evidence type="ECO:0000256" key="1">
    <source>
        <dbReference type="ARBA" id="ARBA00023125"/>
    </source>
</evidence>
<dbReference type="GO" id="GO:0043590">
    <property type="term" value="C:bacterial nucleoid"/>
    <property type="evidence" value="ECO:0007669"/>
    <property type="project" value="UniProtKB-UniRule"/>
</dbReference>
<reference evidence="3 4" key="1">
    <citation type="submission" date="2016-07" db="EMBL/GenBank/DDBJ databases">
        <title>Draft genome of Scalindua rubra, obtained from a brine-seawater interface in the Red Sea, sheds light on salt adaptation in anammox bacteria.</title>
        <authorList>
            <person name="Speth D.R."/>
            <person name="Lagkouvardos I."/>
            <person name="Wang Y."/>
            <person name="Qian P.-Y."/>
            <person name="Dutilh B.E."/>
            <person name="Jetten M.S."/>
        </authorList>
    </citation>
    <scope>NUCLEOTIDE SEQUENCE [LARGE SCALE GENOMIC DNA]</scope>
    <source>
        <strain evidence="3">BSI-1</strain>
    </source>
</reference>
<dbReference type="Gene3D" id="3.30.1310.10">
    <property type="entry name" value="Nucleoid-associated protein YbaB-like domain"/>
    <property type="match status" value="1"/>
</dbReference>
<proteinExistence type="inferred from homology"/>
<protein>
    <recommendedName>
        <fullName evidence="2">Nucleoid-associated protein SCARUB_03784</fullName>
    </recommendedName>
</protein>
<dbReference type="InterPro" id="IPR036894">
    <property type="entry name" value="YbaB-like_sf"/>
</dbReference>
<dbReference type="Pfam" id="PF02575">
    <property type="entry name" value="YbaB_DNA_bd"/>
    <property type="match status" value="1"/>
</dbReference>
<evidence type="ECO:0000313" key="4">
    <source>
        <dbReference type="Proteomes" id="UP000094056"/>
    </source>
</evidence>
<dbReference type="PANTHER" id="PTHR33449">
    <property type="entry name" value="NUCLEOID-ASSOCIATED PROTEIN YBAB"/>
    <property type="match status" value="1"/>
</dbReference>